<sequence length="184" mass="19599">MNAHQLDADGVIINTIVVDDLNALTNLIDAALGGRIGDRWDGANFLPPAFSAEALEELKAHAIAQTYADVDSVYDAAIGRRATEYADAESAARQYVAGGYVGTASSYVADFAMDNPTGLQQTDAWAADNIIARADAFRSAQLSMRSTRFVRQKGMRGAASKAELAVVVEQWNGFIASLRAQLGV</sequence>
<protein>
    <submittedName>
        <fullName evidence="1">Uncharacterized protein</fullName>
    </submittedName>
</protein>
<accession>A0A848HM23</accession>
<dbReference type="RefSeq" id="WP_169467056.1">
    <property type="nucleotide sequence ID" value="NZ_JABBGG010000007.1"/>
</dbReference>
<reference evidence="1 2" key="1">
    <citation type="submission" date="2020-04" db="EMBL/GenBank/DDBJ databases">
        <title>Massilia sp. RP-1-19 isolated from soil.</title>
        <authorList>
            <person name="Dahal R.H."/>
        </authorList>
    </citation>
    <scope>NUCLEOTIDE SEQUENCE [LARGE SCALE GENOMIC DNA]</scope>
    <source>
        <strain evidence="1 2">RP-1-19</strain>
    </source>
</reference>
<name>A0A848HM23_9BURK</name>
<evidence type="ECO:0000313" key="2">
    <source>
        <dbReference type="Proteomes" id="UP000583752"/>
    </source>
</evidence>
<comment type="caution">
    <text evidence="1">The sequence shown here is derived from an EMBL/GenBank/DDBJ whole genome shotgun (WGS) entry which is preliminary data.</text>
</comment>
<gene>
    <name evidence="1" type="ORF">HHL21_14550</name>
</gene>
<dbReference type="EMBL" id="JABBGG010000007">
    <property type="protein sequence ID" value="NML62274.1"/>
    <property type="molecule type" value="Genomic_DNA"/>
</dbReference>
<keyword evidence="2" id="KW-1185">Reference proteome</keyword>
<evidence type="ECO:0000313" key="1">
    <source>
        <dbReference type="EMBL" id="NML62274.1"/>
    </source>
</evidence>
<proteinExistence type="predicted"/>
<organism evidence="1 2">
    <name type="scientific">Massilia polaris</name>
    <dbReference type="NCBI Taxonomy" id="2728846"/>
    <lineage>
        <taxon>Bacteria</taxon>
        <taxon>Pseudomonadati</taxon>
        <taxon>Pseudomonadota</taxon>
        <taxon>Betaproteobacteria</taxon>
        <taxon>Burkholderiales</taxon>
        <taxon>Oxalobacteraceae</taxon>
        <taxon>Telluria group</taxon>
        <taxon>Massilia</taxon>
    </lineage>
</organism>
<dbReference type="AlphaFoldDB" id="A0A848HM23"/>
<dbReference type="Proteomes" id="UP000583752">
    <property type="component" value="Unassembled WGS sequence"/>
</dbReference>